<dbReference type="CDD" id="cd08561">
    <property type="entry name" value="GDPD_cytoplasmic_ScUgpQ2_like"/>
    <property type="match status" value="1"/>
</dbReference>
<dbReference type="Gene3D" id="3.20.20.190">
    <property type="entry name" value="Phosphatidylinositol (PI) phosphodiesterase"/>
    <property type="match status" value="1"/>
</dbReference>
<dbReference type="EMBL" id="FUKP01000072">
    <property type="protein sequence ID" value="SJN36975.1"/>
    <property type="molecule type" value="Genomic_DNA"/>
</dbReference>
<feature type="compositionally biased region" description="Low complexity" evidence="1">
    <location>
        <begin position="1"/>
        <end position="15"/>
    </location>
</feature>
<feature type="domain" description="GP-PDE" evidence="2">
    <location>
        <begin position="51"/>
        <end position="297"/>
    </location>
</feature>
<accession>A0A1R4JYR3</accession>
<gene>
    <name evidence="3" type="ORF">FM125_11330</name>
</gene>
<feature type="region of interest" description="Disordered" evidence="1">
    <location>
        <begin position="1"/>
        <end position="43"/>
    </location>
</feature>
<evidence type="ECO:0000313" key="4">
    <source>
        <dbReference type="Proteomes" id="UP000196230"/>
    </source>
</evidence>
<evidence type="ECO:0000256" key="1">
    <source>
        <dbReference type="SAM" id="MobiDB-lite"/>
    </source>
</evidence>
<keyword evidence="3" id="KW-0378">Hydrolase</keyword>
<dbReference type="Proteomes" id="UP000196230">
    <property type="component" value="Unassembled WGS sequence"/>
</dbReference>
<evidence type="ECO:0000259" key="2">
    <source>
        <dbReference type="PROSITE" id="PS51704"/>
    </source>
</evidence>
<sequence>MSLTSRLTSGLSSTRDAAGRVRASVQRAVERSRRTPPPYLTDSLPARNGWPVGFAHRGADVRRENTLAAFQAAVDAGFTCLELDVRTTADGELVVFHDGTLDRVSTGRGRLRDHTWEQLADVTVGGEPLLRFTELLTALPEARLNVDLKDRASAPALARILAEHDAWDRVLVASFHDSRRRLFRRALADLGHPDRAYGPEQVATSGGAAAIAALVLLGPLGLTGWLRRYALDVDCVQVPVRHGLVPVATTDFVRRCRAAGLPVHVWVVDEPDQMERLLEMGVDGIMTDRADALAEVFTRRGIWPQR</sequence>
<name>A0A1R4JYR3_9MICC</name>
<dbReference type="Pfam" id="PF03009">
    <property type="entry name" value="GDPD"/>
    <property type="match status" value="1"/>
</dbReference>
<dbReference type="GO" id="GO:0008889">
    <property type="term" value="F:glycerophosphodiester phosphodiesterase activity"/>
    <property type="evidence" value="ECO:0007669"/>
    <property type="project" value="UniProtKB-EC"/>
</dbReference>
<dbReference type="PROSITE" id="PS50007">
    <property type="entry name" value="PIPLC_X_DOMAIN"/>
    <property type="match status" value="1"/>
</dbReference>
<dbReference type="EC" id="3.1.4.46" evidence="3"/>
<reference evidence="3 4" key="1">
    <citation type="submission" date="2017-02" db="EMBL/GenBank/DDBJ databases">
        <authorList>
            <person name="Peterson S.W."/>
        </authorList>
    </citation>
    <scope>NUCLEOTIDE SEQUENCE [LARGE SCALE GENOMIC DNA]</scope>
    <source>
        <strain evidence="3 4">2B3F</strain>
    </source>
</reference>
<dbReference type="InterPro" id="IPR030395">
    <property type="entry name" value="GP_PDE_dom"/>
</dbReference>
<protein>
    <submittedName>
        <fullName evidence="3">Glycerophosphoryl diester phosphodiesterase</fullName>
        <ecNumber evidence="3">3.1.4.46</ecNumber>
    </submittedName>
</protein>
<evidence type="ECO:0000313" key="3">
    <source>
        <dbReference type="EMBL" id="SJN36975.1"/>
    </source>
</evidence>
<dbReference type="PROSITE" id="PS51704">
    <property type="entry name" value="GP_PDE"/>
    <property type="match status" value="1"/>
</dbReference>
<dbReference type="GO" id="GO:0006629">
    <property type="term" value="P:lipid metabolic process"/>
    <property type="evidence" value="ECO:0007669"/>
    <property type="project" value="InterPro"/>
</dbReference>
<dbReference type="PANTHER" id="PTHR43805:SF1">
    <property type="entry name" value="GP-PDE DOMAIN-CONTAINING PROTEIN"/>
    <property type="match status" value="1"/>
</dbReference>
<organism evidence="3 4">
    <name type="scientific">Micrococcus lylae</name>
    <dbReference type="NCBI Taxonomy" id="1273"/>
    <lineage>
        <taxon>Bacteria</taxon>
        <taxon>Bacillati</taxon>
        <taxon>Actinomycetota</taxon>
        <taxon>Actinomycetes</taxon>
        <taxon>Micrococcales</taxon>
        <taxon>Micrococcaceae</taxon>
        <taxon>Micrococcus</taxon>
    </lineage>
</organism>
<proteinExistence type="predicted"/>
<dbReference type="InterPro" id="IPR017946">
    <property type="entry name" value="PLC-like_Pdiesterase_TIM-brl"/>
</dbReference>
<dbReference type="AlphaFoldDB" id="A0A1R4JYR3"/>
<dbReference type="PANTHER" id="PTHR43805">
    <property type="entry name" value="GLYCEROPHOSPHORYL DIESTER PHOSPHODIESTERASE"/>
    <property type="match status" value="1"/>
</dbReference>
<dbReference type="SUPFAM" id="SSF51695">
    <property type="entry name" value="PLC-like phosphodiesterases"/>
    <property type="match status" value="1"/>
</dbReference>